<reference evidence="3" key="1">
    <citation type="submission" date="2019-10" db="EMBL/GenBank/DDBJ databases">
        <authorList>
            <consortium name="DOE Joint Genome Institute"/>
            <person name="Kuo A."/>
            <person name="Miyauchi S."/>
            <person name="Kiss E."/>
            <person name="Drula E."/>
            <person name="Kohler A."/>
            <person name="Sanchez-Garcia M."/>
            <person name="Andreopoulos B."/>
            <person name="Barry K.W."/>
            <person name="Bonito G."/>
            <person name="Buee M."/>
            <person name="Carver A."/>
            <person name="Chen C."/>
            <person name="Cichocki N."/>
            <person name="Clum A."/>
            <person name="Culley D."/>
            <person name="Crous P.W."/>
            <person name="Fauchery L."/>
            <person name="Girlanda M."/>
            <person name="Hayes R."/>
            <person name="Keri Z."/>
            <person name="LaButti K."/>
            <person name="Lipzen A."/>
            <person name="Lombard V."/>
            <person name="Magnuson J."/>
            <person name="Maillard F."/>
            <person name="Morin E."/>
            <person name="Murat C."/>
            <person name="Nolan M."/>
            <person name="Ohm R."/>
            <person name="Pangilinan J."/>
            <person name="Pereira M."/>
            <person name="Perotto S."/>
            <person name="Peter M."/>
            <person name="Riley R."/>
            <person name="Sitrit Y."/>
            <person name="Stielow B."/>
            <person name="Szollosi G."/>
            <person name="Zifcakova L."/>
            <person name="Stursova M."/>
            <person name="Spatafora J.W."/>
            <person name="Tedersoo L."/>
            <person name="Vaario L.-M."/>
            <person name="Yamada A."/>
            <person name="Yan M."/>
            <person name="Wang P."/>
            <person name="Xu J."/>
            <person name="Bruns T."/>
            <person name="Baldrian P."/>
            <person name="Vilgalys R."/>
            <person name="Henrissat B."/>
            <person name="Grigoriev I.V."/>
            <person name="Hibbett D."/>
            <person name="Nagy L.G."/>
            <person name="Martin F.M."/>
        </authorList>
    </citation>
    <scope>NUCLEOTIDE SEQUENCE</scope>
    <source>
        <strain evidence="3">Prilba</strain>
    </source>
</reference>
<feature type="transmembrane region" description="Helical" evidence="1">
    <location>
        <begin position="68"/>
        <end position="87"/>
    </location>
</feature>
<gene>
    <name evidence="3" type="ORF">DFH94DRAFT_654198</name>
</gene>
<feature type="transmembrane region" description="Helical" evidence="1">
    <location>
        <begin position="184"/>
        <end position="205"/>
    </location>
</feature>
<organism evidence="3 4">
    <name type="scientific">Russula ochroleuca</name>
    <dbReference type="NCBI Taxonomy" id="152965"/>
    <lineage>
        <taxon>Eukaryota</taxon>
        <taxon>Fungi</taxon>
        <taxon>Dikarya</taxon>
        <taxon>Basidiomycota</taxon>
        <taxon>Agaricomycotina</taxon>
        <taxon>Agaricomycetes</taxon>
        <taxon>Russulales</taxon>
        <taxon>Russulaceae</taxon>
        <taxon>Russula</taxon>
    </lineage>
</organism>
<sequence length="206" mass="22922">MADPTPVNNNSLHMHAQGDACKRCNHCNHCNHPNDSAQQDSGNGIWDMYLDEVKEDDKRISDAWKEDSNGILVFTGLFSATVGAFIIEFYKQLSNSGNQTVIPLANGNFSIIANPPSPSASMIWANAMWLISLVLSLTSALIATLLQQWARRYVEMPHRPSDPKDRARVRSFLFLGTGIYKIRFAVQIAPTLLHISVYLFFAGLVV</sequence>
<dbReference type="Proteomes" id="UP000759537">
    <property type="component" value="Unassembled WGS sequence"/>
</dbReference>
<dbReference type="Pfam" id="PF20153">
    <property type="entry name" value="DUF6535"/>
    <property type="match status" value="1"/>
</dbReference>
<keyword evidence="1" id="KW-0812">Transmembrane</keyword>
<keyword evidence="1" id="KW-0472">Membrane</keyword>
<dbReference type="AlphaFoldDB" id="A0A9P5T565"/>
<evidence type="ECO:0000256" key="1">
    <source>
        <dbReference type="SAM" id="Phobius"/>
    </source>
</evidence>
<reference evidence="3" key="2">
    <citation type="journal article" date="2020" name="Nat. Commun.">
        <title>Large-scale genome sequencing of mycorrhizal fungi provides insights into the early evolution of symbiotic traits.</title>
        <authorList>
            <person name="Miyauchi S."/>
            <person name="Kiss E."/>
            <person name="Kuo A."/>
            <person name="Drula E."/>
            <person name="Kohler A."/>
            <person name="Sanchez-Garcia M."/>
            <person name="Morin E."/>
            <person name="Andreopoulos B."/>
            <person name="Barry K.W."/>
            <person name="Bonito G."/>
            <person name="Buee M."/>
            <person name="Carver A."/>
            <person name="Chen C."/>
            <person name="Cichocki N."/>
            <person name="Clum A."/>
            <person name="Culley D."/>
            <person name="Crous P.W."/>
            <person name="Fauchery L."/>
            <person name="Girlanda M."/>
            <person name="Hayes R.D."/>
            <person name="Keri Z."/>
            <person name="LaButti K."/>
            <person name="Lipzen A."/>
            <person name="Lombard V."/>
            <person name="Magnuson J."/>
            <person name="Maillard F."/>
            <person name="Murat C."/>
            <person name="Nolan M."/>
            <person name="Ohm R.A."/>
            <person name="Pangilinan J."/>
            <person name="Pereira M.F."/>
            <person name="Perotto S."/>
            <person name="Peter M."/>
            <person name="Pfister S."/>
            <person name="Riley R."/>
            <person name="Sitrit Y."/>
            <person name="Stielow J.B."/>
            <person name="Szollosi G."/>
            <person name="Zifcakova L."/>
            <person name="Stursova M."/>
            <person name="Spatafora J.W."/>
            <person name="Tedersoo L."/>
            <person name="Vaario L.M."/>
            <person name="Yamada A."/>
            <person name="Yan M."/>
            <person name="Wang P."/>
            <person name="Xu J."/>
            <person name="Bruns T."/>
            <person name="Baldrian P."/>
            <person name="Vilgalys R."/>
            <person name="Dunand C."/>
            <person name="Henrissat B."/>
            <person name="Grigoriev I.V."/>
            <person name="Hibbett D."/>
            <person name="Nagy L.G."/>
            <person name="Martin F.M."/>
        </authorList>
    </citation>
    <scope>NUCLEOTIDE SEQUENCE</scope>
    <source>
        <strain evidence="3">Prilba</strain>
    </source>
</reference>
<dbReference type="OrthoDB" id="3221808at2759"/>
<evidence type="ECO:0000259" key="2">
    <source>
        <dbReference type="Pfam" id="PF20153"/>
    </source>
</evidence>
<name>A0A9P5T565_9AGAM</name>
<comment type="caution">
    <text evidence="3">The sequence shown here is derived from an EMBL/GenBank/DDBJ whole genome shotgun (WGS) entry which is preliminary data.</text>
</comment>
<feature type="non-terminal residue" evidence="3">
    <location>
        <position position="206"/>
    </location>
</feature>
<accession>A0A9P5T565</accession>
<dbReference type="InterPro" id="IPR045338">
    <property type="entry name" value="DUF6535"/>
</dbReference>
<proteinExistence type="predicted"/>
<evidence type="ECO:0000313" key="4">
    <source>
        <dbReference type="Proteomes" id="UP000759537"/>
    </source>
</evidence>
<evidence type="ECO:0000313" key="3">
    <source>
        <dbReference type="EMBL" id="KAF8476393.1"/>
    </source>
</evidence>
<keyword evidence="1" id="KW-1133">Transmembrane helix</keyword>
<feature type="domain" description="DUF6535" evidence="2">
    <location>
        <begin position="46"/>
        <end position="206"/>
    </location>
</feature>
<dbReference type="EMBL" id="WHVB01000015">
    <property type="protein sequence ID" value="KAF8476393.1"/>
    <property type="molecule type" value="Genomic_DNA"/>
</dbReference>
<feature type="transmembrane region" description="Helical" evidence="1">
    <location>
        <begin position="123"/>
        <end position="146"/>
    </location>
</feature>
<protein>
    <recommendedName>
        <fullName evidence="2">DUF6535 domain-containing protein</fullName>
    </recommendedName>
</protein>
<keyword evidence="4" id="KW-1185">Reference proteome</keyword>